<keyword evidence="2" id="KW-0285">Flavoprotein</keyword>
<dbReference type="SUPFAM" id="SSF51905">
    <property type="entry name" value="FAD/NAD(P)-binding domain"/>
    <property type="match status" value="2"/>
</dbReference>
<evidence type="ECO:0000259" key="6">
    <source>
        <dbReference type="Pfam" id="PF14759"/>
    </source>
</evidence>
<evidence type="ECO:0000256" key="4">
    <source>
        <dbReference type="ARBA" id="ARBA00023002"/>
    </source>
</evidence>
<evidence type="ECO:0000313" key="7">
    <source>
        <dbReference type="EMBL" id="SDT54161.1"/>
    </source>
</evidence>
<dbReference type="Gene3D" id="3.30.390.30">
    <property type="match status" value="1"/>
</dbReference>
<feature type="domain" description="FAD/NAD(P)-binding" evidence="5">
    <location>
        <begin position="3"/>
        <end position="294"/>
    </location>
</feature>
<evidence type="ECO:0000256" key="1">
    <source>
        <dbReference type="ARBA" id="ARBA00001974"/>
    </source>
</evidence>
<keyword evidence="8" id="KW-1185">Reference proteome</keyword>
<dbReference type="InterPro" id="IPR050446">
    <property type="entry name" value="FAD-oxidoreductase/Apoptosis"/>
</dbReference>
<dbReference type="InterPro" id="IPR016156">
    <property type="entry name" value="FAD/NAD-linked_Rdtase_dimer_sf"/>
</dbReference>
<keyword evidence="3" id="KW-0274">FAD</keyword>
<dbReference type="PANTHER" id="PTHR43557">
    <property type="entry name" value="APOPTOSIS-INDUCING FACTOR 1"/>
    <property type="match status" value="1"/>
</dbReference>
<dbReference type="SUPFAM" id="SSF55424">
    <property type="entry name" value="FAD/NAD-linked reductases, dimerisation (C-terminal) domain"/>
    <property type="match status" value="1"/>
</dbReference>
<dbReference type="PRINTS" id="PR00368">
    <property type="entry name" value="FADPNR"/>
</dbReference>
<dbReference type="RefSeq" id="WP_172890595.1">
    <property type="nucleotide sequence ID" value="NZ_BOMJ01000033.1"/>
</dbReference>
<dbReference type="InterPro" id="IPR023753">
    <property type="entry name" value="FAD/NAD-binding_dom"/>
</dbReference>
<comment type="cofactor">
    <cofactor evidence="1">
        <name>FAD</name>
        <dbReference type="ChEBI" id="CHEBI:57692"/>
    </cofactor>
</comment>
<feature type="domain" description="Reductase C-terminal" evidence="6">
    <location>
        <begin position="314"/>
        <end position="387"/>
    </location>
</feature>
<accession>A0A1H2B7H0</accession>
<dbReference type="Gene3D" id="3.50.50.60">
    <property type="entry name" value="FAD/NAD(P)-binding domain"/>
    <property type="match status" value="2"/>
</dbReference>
<evidence type="ECO:0000256" key="3">
    <source>
        <dbReference type="ARBA" id="ARBA00022827"/>
    </source>
</evidence>
<dbReference type="Pfam" id="PF07992">
    <property type="entry name" value="Pyr_redox_2"/>
    <property type="match status" value="1"/>
</dbReference>
<keyword evidence="4" id="KW-0560">Oxidoreductase</keyword>
<evidence type="ECO:0000256" key="2">
    <source>
        <dbReference type="ARBA" id="ARBA00022630"/>
    </source>
</evidence>
<organism evidence="7 8">
    <name type="scientific">Actinoplanes derwentensis</name>
    <dbReference type="NCBI Taxonomy" id="113562"/>
    <lineage>
        <taxon>Bacteria</taxon>
        <taxon>Bacillati</taxon>
        <taxon>Actinomycetota</taxon>
        <taxon>Actinomycetes</taxon>
        <taxon>Micromonosporales</taxon>
        <taxon>Micromonosporaceae</taxon>
        <taxon>Actinoplanes</taxon>
    </lineage>
</organism>
<dbReference type="PRINTS" id="PR00411">
    <property type="entry name" value="PNDRDTASEI"/>
</dbReference>
<evidence type="ECO:0000313" key="8">
    <source>
        <dbReference type="Proteomes" id="UP000198688"/>
    </source>
</evidence>
<reference evidence="7 8" key="1">
    <citation type="submission" date="2016-10" db="EMBL/GenBank/DDBJ databases">
        <authorList>
            <person name="de Groot N.N."/>
        </authorList>
    </citation>
    <scope>NUCLEOTIDE SEQUENCE [LARGE SCALE GENOMIC DNA]</scope>
    <source>
        <strain evidence="7 8">DSM 43941</strain>
    </source>
</reference>
<dbReference type="InterPro" id="IPR028202">
    <property type="entry name" value="Reductase_C"/>
</dbReference>
<dbReference type="STRING" id="113562.SAMN04489716_4401"/>
<proteinExistence type="predicted"/>
<name>A0A1H2B7H0_9ACTN</name>
<sequence>MTRVVIVGASAGGIATAEALRRSGYDGVLTLVGDEVETPYDRPPLSKQFLAGRRTSGDLALRTVDALAALDLDLRLGCTAIGLDPDRRTVALSDGLALGYDTVVLATGVRARRMPGTADLAGVHTLRSLSDARALREQLRPGRHLVIVGAGFVGAEVAATAVALGVRVTLLESAPVPLAAVTGSAAGRFLAAVHAAHGVTVRTGAVVAHVETSAVVLADGTRIAADAVLMAIGTIPNTEWLAGSGLALDDGVVCDEYCAAAPGVYAVGDVARWYNPLFGAVMRVEHRTNAAEQGLAVARAVVGQAVRPFAPVPYFWSDQYDVKIQAYGVLRGHDEALVMENDLDTRRLLVAYRRGQTLTGVLAVGVSPRTLRAWRALIAARTPWAAALTDMTPV</sequence>
<dbReference type="GO" id="GO:0016651">
    <property type="term" value="F:oxidoreductase activity, acting on NAD(P)H"/>
    <property type="evidence" value="ECO:0007669"/>
    <property type="project" value="TreeGrafter"/>
</dbReference>
<dbReference type="EMBL" id="LT629758">
    <property type="protein sequence ID" value="SDT54161.1"/>
    <property type="molecule type" value="Genomic_DNA"/>
</dbReference>
<dbReference type="PANTHER" id="PTHR43557:SF2">
    <property type="entry name" value="RIESKE DOMAIN-CONTAINING PROTEIN-RELATED"/>
    <property type="match status" value="1"/>
</dbReference>
<gene>
    <name evidence="7" type="ORF">SAMN04489716_4401</name>
</gene>
<evidence type="ECO:0000259" key="5">
    <source>
        <dbReference type="Pfam" id="PF07992"/>
    </source>
</evidence>
<dbReference type="Pfam" id="PF14759">
    <property type="entry name" value="Reductase_C"/>
    <property type="match status" value="1"/>
</dbReference>
<protein>
    <submittedName>
        <fullName evidence="7">Reductase C-terminal</fullName>
    </submittedName>
</protein>
<dbReference type="GO" id="GO:0005737">
    <property type="term" value="C:cytoplasm"/>
    <property type="evidence" value="ECO:0007669"/>
    <property type="project" value="TreeGrafter"/>
</dbReference>
<dbReference type="Proteomes" id="UP000198688">
    <property type="component" value="Chromosome I"/>
</dbReference>
<dbReference type="InterPro" id="IPR036188">
    <property type="entry name" value="FAD/NAD-bd_sf"/>
</dbReference>
<dbReference type="AlphaFoldDB" id="A0A1H2B7H0"/>